<feature type="transmembrane region" description="Helical" evidence="1">
    <location>
        <begin position="49"/>
        <end position="69"/>
    </location>
</feature>
<dbReference type="PANTHER" id="PTHR43185:SF2">
    <property type="entry name" value="FERROUS IRON TRANSPORT PROTEIN B"/>
    <property type="match status" value="1"/>
</dbReference>
<reference evidence="2 3" key="1">
    <citation type="submission" date="2015-01" db="EMBL/GenBank/DDBJ databases">
        <authorList>
            <person name="Xiang T."/>
            <person name="Song Y."/>
            <person name="Huang L."/>
            <person name="Wang B."/>
            <person name="Wu P."/>
        </authorList>
    </citation>
    <scope>NUCLEOTIDE SEQUENCE [LARGE SCALE GENOMIC DNA]</scope>
    <source>
        <strain evidence="2 3">Cc12</strain>
    </source>
</reference>
<accession>A0A0B7HNI8</accession>
<gene>
    <name evidence="2" type="ORF">CCAN12_800132</name>
</gene>
<feature type="transmembrane region" description="Helical" evidence="1">
    <location>
        <begin position="126"/>
        <end position="149"/>
    </location>
</feature>
<evidence type="ECO:0000313" key="3">
    <source>
        <dbReference type="Proteomes" id="UP000044026"/>
    </source>
</evidence>
<keyword evidence="1" id="KW-0812">Transmembrane</keyword>
<evidence type="ECO:0000256" key="1">
    <source>
        <dbReference type="SAM" id="Phobius"/>
    </source>
</evidence>
<proteinExistence type="predicted"/>
<name>A0A0B7HNI8_9FLAO</name>
<keyword evidence="1" id="KW-0472">Membrane</keyword>
<dbReference type="GO" id="GO:0015093">
    <property type="term" value="F:ferrous iron transmembrane transporter activity"/>
    <property type="evidence" value="ECO:0007669"/>
    <property type="project" value="TreeGrafter"/>
</dbReference>
<protein>
    <submittedName>
        <fullName evidence="2">Ferrous iron transport protein B-like protein</fullName>
    </submittedName>
</protein>
<dbReference type="PANTHER" id="PTHR43185">
    <property type="entry name" value="FERROUS IRON TRANSPORT PROTEIN B"/>
    <property type="match status" value="1"/>
</dbReference>
<dbReference type="GO" id="GO:0005886">
    <property type="term" value="C:plasma membrane"/>
    <property type="evidence" value="ECO:0007669"/>
    <property type="project" value="TreeGrafter"/>
</dbReference>
<dbReference type="Proteomes" id="UP000044026">
    <property type="component" value="Unassembled WGS sequence"/>
</dbReference>
<evidence type="ECO:0000313" key="2">
    <source>
        <dbReference type="EMBL" id="CEN41276.1"/>
    </source>
</evidence>
<sequence>MANVSIGEGFTHLAPNMLFSGALMVFGWFIGLNGVILLAYIIAIPANEIVIPTILMLTVLVTGIDGYGAGSGVMFELESESQITTLLKAGGWTLLTAVNLMIFSLLHNPCSTTIYTIYKETKSVRWTIVASILPIILGFLLTFILTQLVRML</sequence>
<organism evidence="2 3">
    <name type="scientific">Capnocytophaga canimorsus</name>
    <dbReference type="NCBI Taxonomy" id="28188"/>
    <lineage>
        <taxon>Bacteria</taxon>
        <taxon>Pseudomonadati</taxon>
        <taxon>Bacteroidota</taxon>
        <taxon>Flavobacteriia</taxon>
        <taxon>Flavobacteriales</taxon>
        <taxon>Flavobacteriaceae</taxon>
        <taxon>Capnocytophaga</taxon>
    </lineage>
</organism>
<keyword evidence="1" id="KW-1133">Transmembrane helix</keyword>
<dbReference type="EMBL" id="CDOE01000079">
    <property type="protein sequence ID" value="CEN41276.1"/>
    <property type="molecule type" value="Genomic_DNA"/>
</dbReference>
<dbReference type="AlphaFoldDB" id="A0A0B7HNI8"/>
<feature type="transmembrane region" description="Helical" evidence="1">
    <location>
        <begin position="89"/>
        <end position="106"/>
    </location>
</feature>
<feature type="transmembrane region" description="Helical" evidence="1">
    <location>
        <begin position="18"/>
        <end position="42"/>
    </location>
</feature>
<dbReference type="InterPro" id="IPR050860">
    <property type="entry name" value="FeoB_GTPase"/>
</dbReference>